<protein>
    <recommendedName>
        <fullName evidence="4">Flagellar FliJ protein</fullName>
    </recommendedName>
</protein>
<name>A0A0P1EM92_9RHOB</name>
<organism evidence="2 3">
    <name type="scientific">Shimia marina</name>
    <dbReference type="NCBI Taxonomy" id="321267"/>
    <lineage>
        <taxon>Bacteria</taxon>
        <taxon>Pseudomonadati</taxon>
        <taxon>Pseudomonadota</taxon>
        <taxon>Alphaproteobacteria</taxon>
        <taxon>Rhodobacterales</taxon>
        <taxon>Roseobacteraceae</taxon>
    </lineage>
</organism>
<keyword evidence="1" id="KW-0175">Coiled coil</keyword>
<reference evidence="2 3" key="1">
    <citation type="submission" date="2015-09" db="EMBL/GenBank/DDBJ databases">
        <authorList>
            <consortium name="Swine Surveillance"/>
        </authorList>
    </citation>
    <scope>NUCLEOTIDE SEQUENCE [LARGE SCALE GENOMIC DNA]</scope>
    <source>
        <strain evidence="2 3">CECT 7688</strain>
    </source>
</reference>
<evidence type="ECO:0000313" key="3">
    <source>
        <dbReference type="Proteomes" id="UP000054823"/>
    </source>
</evidence>
<accession>A0A0P1EM92</accession>
<feature type="coiled-coil region" evidence="1">
    <location>
        <begin position="9"/>
        <end position="46"/>
    </location>
</feature>
<dbReference type="Proteomes" id="UP000054823">
    <property type="component" value="Unassembled WGS sequence"/>
</dbReference>
<evidence type="ECO:0008006" key="4">
    <source>
        <dbReference type="Google" id="ProtNLM"/>
    </source>
</evidence>
<dbReference type="AlphaFoldDB" id="A0A0P1EM92"/>
<dbReference type="EMBL" id="CYPW01000006">
    <property type="protein sequence ID" value="CUH51357.1"/>
    <property type="molecule type" value="Genomic_DNA"/>
</dbReference>
<keyword evidence="3" id="KW-1185">Reference proteome</keyword>
<sequence length="136" mass="15647">MTQDLKDLNVITQARYQKAQAEMQAIQAEENKLRGLLSDLADQEKSSRDTMQTDATLRLTGGDLAWNNWIGRNRKILNQQLANVLVRKEMAFQELQKHFGKADVMEKLLKEAELTRLQTRRTQQVTSILETKLSFG</sequence>
<proteinExistence type="predicted"/>
<dbReference type="STRING" id="321267.SHM7688_00793"/>
<evidence type="ECO:0000256" key="1">
    <source>
        <dbReference type="SAM" id="Coils"/>
    </source>
</evidence>
<evidence type="ECO:0000313" key="2">
    <source>
        <dbReference type="EMBL" id="CUH51357.1"/>
    </source>
</evidence>
<dbReference type="RefSeq" id="WP_058238672.1">
    <property type="nucleotide sequence ID" value="NZ_CYPW01000006.1"/>
</dbReference>
<dbReference type="OrthoDB" id="7861976at2"/>
<gene>
    <name evidence="2" type="ORF">SHM7688_00793</name>
</gene>